<protein>
    <submittedName>
        <fullName evidence="2">Uncharacterized protein</fullName>
    </submittedName>
</protein>
<accession>A0A4Q7TQU9</accession>
<dbReference type="AlphaFoldDB" id="A0A4Q7TQU9"/>
<comment type="caution">
    <text evidence="2">The sequence shown here is derived from an EMBL/GenBank/DDBJ whole genome shotgun (WGS) entry which is preliminary data.</text>
</comment>
<reference evidence="2 3" key="1">
    <citation type="journal article" date="2015" name="Stand. Genomic Sci.">
        <title>Genomic Encyclopedia of Bacterial and Archaeal Type Strains, Phase III: the genomes of soil and plant-associated and newly described type strains.</title>
        <authorList>
            <person name="Whitman W.B."/>
            <person name="Woyke T."/>
            <person name="Klenk H.P."/>
            <person name="Zhou Y."/>
            <person name="Lilburn T.G."/>
            <person name="Beck B.J."/>
            <person name="De Vos P."/>
            <person name="Vandamme P."/>
            <person name="Eisen J.A."/>
            <person name="Garrity G."/>
            <person name="Hugenholtz P."/>
            <person name="Kyrpides N.C."/>
        </authorList>
    </citation>
    <scope>NUCLEOTIDE SEQUENCE [LARGE SCALE GENOMIC DNA]</scope>
    <source>
        <strain evidence="2 3">AC4r</strain>
    </source>
</reference>
<dbReference type="EMBL" id="SGXT01000013">
    <property type="protein sequence ID" value="RZT62420.1"/>
    <property type="molecule type" value="Genomic_DNA"/>
</dbReference>
<sequence>MTVTTHTPVPQSTHERRPEAESIRPSSTRIRRGGRSLTLIDRIALAVGVALVTWSRRPRIADRRDELERRVHRRMSDEQRETRQLQLMLQCLPPR</sequence>
<name>A0A4Q7TQU9_9MICO</name>
<proteinExistence type="predicted"/>
<gene>
    <name evidence="2" type="ORF">EV140_0946</name>
</gene>
<evidence type="ECO:0000256" key="1">
    <source>
        <dbReference type="SAM" id="MobiDB-lite"/>
    </source>
</evidence>
<feature type="compositionally biased region" description="Basic and acidic residues" evidence="1">
    <location>
        <begin position="13"/>
        <end position="22"/>
    </location>
</feature>
<dbReference type="Proteomes" id="UP000292408">
    <property type="component" value="Unassembled WGS sequence"/>
</dbReference>
<feature type="compositionally biased region" description="Polar residues" evidence="1">
    <location>
        <begin position="1"/>
        <end position="12"/>
    </location>
</feature>
<organism evidence="2 3">
    <name type="scientific">Microcella alkaliphila</name>
    <dbReference type="NCBI Taxonomy" id="279828"/>
    <lineage>
        <taxon>Bacteria</taxon>
        <taxon>Bacillati</taxon>
        <taxon>Actinomycetota</taxon>
        <taxon>Actinomycetes</taxon>
        <taxon>Micrococcales</taxon>
        <taxon>Microbacteriaceae</taxon>
        <taxon>Microcella</taxon>
    </lineage>
</organism>
<evidence type="ECO:0000313" key="2">
    <source>
        <dbReference type="EMBL" id="RZT62420.1"/>
    </source>
</evidence>
<evidence type="ECO:0000313" key="3">
    <source>
        <dbReference type="Proteomes" id="UP000292408"/>
    </source>
</evidence>
<dbReference type="RefSeq" id="WP_130281557.1">
    <property type="nucleotide sequence ID" value="NZ_SGXT01000013.1"/>
</dbReference>
<feature type="region of interest" description="Disordered" evidence="1">
    <location>
        <begin position="1"/>
        <end position="29"/>
    </location>
</feature>
<keyword evidence="3" id="KW-1185">Reference proteome</keyword>
<dbReference type="OrthoDB" id="5126377at2"/>